<dbReference type="PANTHER" id="PTHR34219">
    <property type="entry name" value="IRON-REGULATED INNER MEMBRANE PROTEIN-RELATED"/>
    <property type="match status" value="1"/>
</dbReference>
<dbReference type="Pfam" id="PF03929">
    <property type="entry name" value="PepSY_TM"/>
    <property type="match status" value="1"/>
</dbReference>
<evidence type="ECO:0000256" key="1">
    <source>
        <dbReference type="SAM" id="Phobius"/>
    </source>
</evidence>
<dbReference type="EMBL" id="PHUF01000004">
    <property type="protein sequence ID" value="PKB14955.1"/>
    <property type="molecule type" value="Genomic_DNA"/>
</dbReference>
<feature type="transmembrane region" description="Helical" evidence="1">
    <location>
        <begin position="20"/>
        <end position="42"/>
    </location>
</feature>
<keyword evidence="3" id="KW-1185">Reference proteome</keyword>
<organism evidence="2 3">
    <name type="scientific">Novosphingobium kunmingense</name>
    <dbReference type="NCBI Taxonomy" id="1211806"/>
    <lineage>
        <taxon>Bacteria</taxon>
        <taxon>Pseudomonadati</taxon>
        <taxon>Pseudomonadota</taxon>
        <taxon>Alphaproteobacteria</taxon>
        <taxon>Sphingomonadales</taxon>
        <taxon>Sphingomonadaceae</taxon>
        <taxon>Novosphingobium</taxon>
    </lineage>
</organism>
<feature type="transmembrane region" description="Helical" evidence="1">
    <location>
        <begin position="147"/>
        <end position="169"/>
    </location>
</feature>
<gene>
    <name evidence="2" type="ORF">B0I00_2557</name>
</gene>
<sequence>MNRPRRASPHIKRLIVVWHLWLGVGLGGLWALQGLTGAMLVFHRDLDRAGLAAVSGPQRPLDELVAVAARAFEGEPEAIGLYYPDGSILGVTFGDAATGKRTVLMEATSGRILGFRERSPVRPVGGNFWRWVYHIHHSLLLGERGEWLLGLSGLLLLTMAVSGVWLGWPRRGRWRAAYSAGRWRTRMQKLFGWHRAIGLAATLAVVLLAASGAMMDFGKPLRAWAERYAGYQPPYRPRPGALPERTIGADRALALAMNALPDAALTSMTFPTPKSPVYQVRLRRPAEWRTWSGTSLVVVDAADGSNLATYDALSGPLANRILDSAFPVHSGEVAWLPGRILVFLAGLSLPVLYLTGLWAWLRRRHRLRDQIARGSLDCQRAYKTPARTKDNFVS</sequence>
<dbReference type="RefSeq" id="WP_157812563.1">
    <property type="nucleotide sequence ID" value="NZ_PHUF01000004.1"/>
</dbReference>
<feature type="transmembrane region" description="Helical" evidence="1">
    <location>
        <begin position="340"/>
        <end position="361"/>
    </location>
</feature>
<reference evidence="2 3" key="1">
    <citation type="submission" date="2017-11" db="EMBL/GenBank/DDBJ databases">
        <title>Genomic Encyclopedia of Type Strains, Phase III (KMG-III): the genomes of soil and plant-associated and newly described type strains.</title>
        <authorList>
            <person name="Whitman W."/>
        </authorList>
    </citation>
    <scope>NUCLEOTIDE SEQUENCE [LARGE SCALE GENOMIC DNA]</scope>
    <source>
        <strain evidence="2 3">CGMCC 1.12274</strain>
    </source>
</reference>
<protein>
    <submittedName>
        <fullName evidence="2">Putative iron-regulated membrane protein</fullName>
    </submittedName>
</protein>
<dbReference type="InterPro" id="IPR005625">
    <property type="entry name" value="PepSY-ass_TM"/>
</dbReference>
<proteinExistence type="predicted"/>
<accession>A0A2N0H7Q0</accession>
<dbReference type="AlphaFoldDB" id="A0A2N0H7Q0"/>
<comment type="caution">
    <text evidence="2">The sequence shown here is derived from an EMBL/GenBank/DDBJ whole genome shotgun (WGS) entry which is preliminary data.</text>
</comment>
<keyword evidence="1" id="KW-0812">Transmembrane</keyword>
<dbReference type="Proteomes" id="UP000232587">
    <property type="component" value="Unassembled WGS sequence"/>
</dbReference>
<name>A0A2N0H7Q0_9SPHN</name>
<feature type="transmembrane region" description="Helical" evidence="1">
    <location>
        <begin position="190"/>
        <end position="214"/>
    </location>
</feature>
<keyword evidence="1" id="KW-0472">Membrane</keyword>
<evidence type="ECO:0000313" key="2">
    <source>
        <dbReference type="EMBL" id="PKB14955.1"/>
    </source>
</evidence>
<dbReference type="OrthoDB" id="7626573at2"/>
<keyword evidence="1" id="KW-1133">Transmembrane helix</keyword>
<evidence type="ECO:0000313" key="3">
    <source>
        <dbReference type="Proteomes" id="UP000232587"/>
    </source>
</evidence>